<accession>A0ABS3WCS3</accession>
<dbReference type="Proteomes" id="UP000670947">
    <property type="component" value="Unassembled WGS sequence"/>
</dbReference>
<evidence type="ECO:0000313" key="2">
    <source>
        <dbReference type="Proteomes" id="UP000670947"/>
    </source>
</evidence>
<proteinExistence type="predicted"/>
<organism evidence="1 2">
    <name type="scientific">Paenibacillus artemisiicola</name>
    <dbReference type="NCBI Taxonomy" id="1172618"/>
    <lineage>
        <taxon>Bacteria</taxon>
        <taxon>Bacillati</taxon>
        <taxon>Bacillota</taxon>
        <taxon>Bacilli</taxon>
        <taxon>Bacillales</taxon>
        <taxon>Paenibacillaceae</taxon>
        <taxon>Paenibacillus</taxon>
    </lineage>
</organism>
<reference evidence="1 2" key="1">
    <citation type="submission" date="2021-03" db="EMBL/GenBank/DDBJ databases">
        <title>Paenibacillus artemisicola MWE-103 whole genome sequence.</title>
        <authorList>
            <person name="Ham Y.J."/>
        </authorList>
    </citation>
    <scope>NUCLEOTIDE SEQUENCE [LARGE SCALE GENOMIC DNA]</scope>
    <source>
        <strain evidence="1 2">MWE-103</strain>
    </source>
</reference>
<protein>
    <submittedName>
        <fullName evidence="1">DUF4362 domain-containing protein</fullName>
    </submittedName>
</protein>
<evidence type="ECO:0000313" key="1">
    <source>
        <dbReference type="EMBL" id="MBO7746146.1"/>
    </source>
</evidence>
<sequence length="150" mass="16666">MLKTRIIIAQSVAIAALLIGVALLLHPIVPGKAAADEPVIYRLDKADLARVERLVRKFGDGYGDNLMIVSPTLDSGPYVHDVNSNGREIRWVVDPSRDGWTVDKGKTEYDCGAIRMHDRDPNYIDVQLSRCSHHAADEQLTVLTFSKEDL</sequence>
<name>A0ABS3WCS3_9BACL</name>
<gene>
    <name evidence="1" type="ORF">I8J29_18200</name>
</gene>
<dbReference type="EMBL" id="JAGGDJ010000015">
    <property type="protein sequence ID" value="MBO7746146.1"/>
    <property type="molecule type" value="Genomic_DNA"/>
</dbReference>
<comment type="caution">
    <text evidence="1">The sequence shown here is derived from an EMBL/GenBank/DDBJ whole genome shotgun (WGS) entry which is preliminary data.</text>
</comment>
<dbReference type="RefSeq" id="WP_208848940.1">
    <property type="nucleotide sequence ID" value="NZ_JAGGDJ010000015.1"/>
</dbReference>
<keyword evidence="2" id="KW-1185">Reference proteome</keyword>